<dbReference type="EMBL" id="RXMA01000001">
    <property type="protein sequence ID" value="RTR24685.1"/>
    <property type="molecule type" value="Genomic_DNA"/>
</dbReference>
<proteinExistence type="predicted"/>
<evidence type="ECO:0000313" key="2">
    <source>
        <dbReference type="Proteomes" id="UP000277007"/>
    </source>
</evidence>
<comment type="caution">
    <text evidence="1">The sequence shown here is derived from an EMBL/GenBank/DDBJ whole genome shotgun (WGS) entry which is preliminary data.</text>
</comment>
<protein>
    <submittedName>
        <fullName evidence="1">Uncharacterized protein</fullName>
    </submittedName>
</protein>
<dbReference type="Proteomes" id="UP000277007">
    <property type="component" value="Unassembled WGS sequence"/>
</dbReference>
<reference evidence="1 2" key="1">
    <citation type="submission" date="2018-12" db="EMBL/GenBank/DDBJ databases">
        <authorList>
            <person name="Yang Y."/>
        </authorList>
    </citation>
    <scope>NUCLEOTIDE SEQUENCE [LARGE SCALE GENOMIC DNA]</scope>
    <source>
        <strain evidence="1 2">L-25-5w-1</strain>
    </source>
</reference>
<accession>A0A3S0L1Z3</accession>
<organism evidence="1 2">
    <name type="scientific">Azospirillum griseum</name>
    <dbReference type="NCBI Taxonomy" id="2496639"/>
    <lineage>
        <taxon>Bacteria</taxon>
        <taxon>Pseudomonadati</taxon>
        <taxon>Pseudomonadota</taxon>
        <taxon>Alphaproteobacteria</taxon>
        <taxon>Rhodospirillales</taxon>
        <taxon>Azospirillaceae</taxon>
        <taxon>Azospirillum</taxon>
    </lineage>
</organism>
<name>A0A3S0L1Z3_9PROT</name>
<evidence type="ECO:0000313" key="1">
    <source>
        <dbReference type="EMBL" id="RTR24685.1"/>
    </source>
</evidence>
<dbReference type="OrthoDB" id="7306883at2"/>
<gene>
    <name evidence="1" type="ORF">EJ903_01960</name>
</gene>
<sequence length="130" mass="13734">MNRPRSACGRFLLGHRSGEDAMGQVIVLKHVRLAKAFQAVEAAAQSLDAELLSLRALRGAGLPDFAEEAAMLRAYVRTLTVLLQAMPAEDVDSAGLSERYTKATATVGRCAENLSGFFASPTPVALGTTA</sequence>
<keyword evidence="2" id="KW-1185">Reference proteome</keyword>
<dbReference type="AlphaFoldDB" id="A0A3S0L1Z3"/>